<reference evidence="2" key="1">
    <citation type="journal article" date="2015" name="Genome Announc.">
        <title>Draft Genome Sequence of Bacteroidales Strain TBC1, a Novel Isolate from a Methanogenic Wastewater Treatment System.</title>
        <authorList>
            <person name="Tourlousse D.M."/>
            <person name="Matsuura N."/>
            <person name="Sun L."/>
            <person name="Toyonaga M."/>
            <person name="Kuroda K."/>
            <person name="Ohashi A."/>
            <person name="Cruz R."/>
            <person name="Yamaguchi T."/>
            <person name="Sekiguchi Y."/>
        </authorList>
    </citation>
    <scope>NUCLEOTIDE SEQUENCE [LARGE SCALE GENOMIC DNA]</scope>
    <source>
        <strain evidence="2">TBC1</strain>
    </source>
</reference>
<evidence type="ECO:0000313" key="2">
    <source>
        <dbReference type="EMBL" id="GAP43049.1"/>
    </source>
</evidence>
<dbReference type="Pfam" id="PF07635">
    <property type="entry name" value="PSCyt1"/>
    <property type="match status" value="1"/>
</dbReference>
<feature type="domain" description="Cytochrome C Planctomycete-type" evidence="1">
    <location>
        <begin position="68"/>
        <end position="119"/>
    </location>
</feature>
<dbReference type="AlphaFoldDB" id="A0A0S7C1P2"/>
<evidence type="ECO:0000313" key="3">
    <source>
        <dbReference type="Proteomes" id="UP000053091"/>
    </source>
</evidence>
<evidence type="ECO:0000259" key="1">
    <source>
        <dbReference type="Pfam" id="PF07635"/>
    </source>
</evidence>
<sequence length="237" mass="25603">MKRSFLSAITLLIFSAFVILSCKHEPEVIPEQPDPTDTIAAGIPCSPDTAYFVNDVLPILVSGCAMSGCHDAASASDGVVLTSYNSVMNTADIRPGNPDDSDLYERITDNDLDDRMPPPPMAALSPEQIQTIRRWITQGAKNNYCDNSCDTTAFTFNAIILPLINNNCKGCHSGAQPSGNIRLEDYATIRQAAVNGSLYGAVSHQPGFSPMPQNAAKLPDCNITQIRKWIENGTPNN</sequence>
<dbReference type="STRING" id="1678841.TBC1_111191"/>
<dbReference type="PANTHER" id="PTHR35889">
    <property type="entry name" value="CYCLOINULO-OLIGOSACCHARIDE FRUCTANOTRANSFERASE-RELATED"/>
    <property type="match status" value="1"/>
</dbReference>
<dbReference type="EMBL" id="DF968182">
    <property type="protein sequence ID" value="GAP43049.1"/>
    <property type="molecule type" value="Genomic_DNA"/>
</dbReference>
<keyword evidence="3" id="KW-1185">Reference proteome</keyword>
<organism evidence="2">
    <name type="scientific">Lentimicrobium saccharophilum</name>
    <dbReference type="NCBI Taxonomy" id="1678841"/>
    <lineage>
        <taxon>Bacteria</taxon>
        <taxon>Pseudomonadati</taxon>
        <taxon>Bacteroidota</taxon>
        <taxon>Bacteroidia</taxon>
        <taxon>Bacteroidales</taxon>
        <taxon>Lentimicrobiaceae</taxon>
        <taxon>Lentimicrobium</taxon>
    </lineage>
</organism>
<dbReference type="PROSITE" id="PS51257">
    <property type="entry name" value="PROKAR_LIPOPROTEIN"/>
    <property type="match status" value="1"/>
</dbReference>
<dbReference type="OrthoDB" id="9786191at2"/>
<dbReference type="Proteomes" id="UP000053091">
    <property type="component" value="Unassembled WGS sequence"/>
</dbReference>
<dbReference type="InterPro" id="IPR011429">
    <property type="entry name" value="Cyt_c_Planctomycete-type"/>
</dbReference>
<dbReference type="RefSeq" id="WP_062039740.1">
    <property type="nucleotide sequence ID" value="NZ_DF968182.1"/>
</dbReference>
<accession>A0A0S7C1P2</accession>
<dbReference type="PANTHER" id="PTHR35889:SF3">
    <property type="entry name" value="F-BOX DOMAIN-CONTAINING PROTEIN"/>
    <property type="match status" value="1"/>
</dbReference>
<proteinExistence type="predicted"/>
<gene>
    <name evidence="2" type="ORF">TBC1_111191</name>
</gene>
<name>A0A0S7C1P2_9BACT</name>
<protein>
    <submittedName>
        <fullName evidence="2">Planctomycete cytochrome C</fullName>
    </submittedName>
</protein>